<dbReference type="Proteomes" id="UP001498771">
    <property type="component" value="Unassembled WGS sequence"/>
</dbReference>
<evidence type="ECO:0000256" key="1">
    <source>
        <dbReference type="ARBA" id="ARBA00004128"/>
    </source>
</evidence>
<gene>
    <name evidence="9" type="ORF">BZA70DRAFT_268878</name>
</gene>
<evidence type="ECO:0000313" key="10">
    <source>
        <dbReference type="Proteomes" id="UP001498771"/>
    </source>
</evidence>
<keyword evidence="2" id="KW-0926">Vacuole</keyword>
<dbReference type="GeneID" id="90036695"/>
<evidence type="ECO:0000313" key="9">
    <source>
        <dbReference type="EMBL" id="KAK7203954.1"/>
    </source>
</evidence>
<keyword evidence="4 7" id="KW-1133">Transmembrane helix</keyword>
<evidence type="ECO:0000256" key="3">
    <source>
        <dbReference type="ARBA" id="ARBA00022692"/>
    </source>
</evidence>
<proteinExistence type="predicted"/>
<evidence type="ECO:0000256" key="4">
    <source>
        <dbReference type="ARBA" id="ARBA00022989"/>
    </source>
</evidence>
<dbReference type="InterPro" id="IPR018966">
    <property type="entry name" value="VTC_domain"/>
</dbReference>
<accession>A0ABR1F276</accession>
<dbReference type="EMBL" id="JBBJBU010000010">
    <property type="protein sequence ID" value="KAK7203954.1"/>
    <property type="molecule type" value="Genomic_DNA"/>
</dbReference>
<name>A0ABR1F276_9ASCO</name>
<reference evidence="9 10" key="1">
    <citation type="submission" date="2024-03" db="EMBL/GenBank/DDBJ databases">
        <title>Genome-scale model development and genomic sequencing of the oleaginous clade Lipomyces.</title>
        <authorList>
            <consortium name="Lawrence Berkeley National Laboratory"/>
            <person name="Czajka J.J."/>
            <person name="Han Y."/>
            <person name="Kim J."/>
            <person name="Mondo S.J."/>
            <person name="Hofstad B.A."/>
            <person name="Robles A."/>
            <person name="Haridas S."/>
            <person name="Riley R."/>
            <person name="LaButti K."/>
            <person name="Pangilinan J."/>
            <person name="Andreopoulos W."/>
            <person name="Lipzen A."/>
            <person name="Yan J."/>
            <person name="Wang M."/>
            <person name="Ng V."/>
            <person name="Grigoriev I.V."/>
            <person name="Spatafora J.W."/>
            <person name="Magnuson J.K."/>
            <person name="Baker S.E."/>
            <person name="Pomraning K.R."/>
        </authorList>
    </citation>
    <scope>NUCLEOTIDE SEQUENCE [LARGE SCALE GENOMIC DNA]</scope>
    <source>
        <strain evidence="9 10">Phaff 52-87</strain>
    </source>
</reference>
<keyword evidence="10" id="KW-1185">Reference proteome</keyword>
<feature type="region of interest" description="Disordered" evidence="6">
    <location>
        <begin position="558"/>
        <end position="606"/>
    </location>
</feature>
<evidence type="ECO:0000259" key="8">
    <source>
        <dbReference type="PROSITE" id="PS51382"/>
    </source>
</evidence>
<feature type="region of interest" description="Disordered" evidence="6">
    <location>
        <begin position="482"/>
        <end position="527"/>
    </location>
</feature>
<organism evidence="9 10">
    <name type="scientific">Myxozyma melibiosi</name>
    <dbReference type="NCBI Taxonomy" id="54550"/>
    <lineage>
        <taxon>Eukaryota</taxon>
        <taxon>Fungi</taxon>
        <taxon>Dikarya</taxon>
        <taxon>Ascomycota</taxon>
        <taxon>Saccharomycotina</taxon>
        <taxon>Lipomycetes</taxon>
        <taxon>Lipomycetales</taxon>
        <taxon>Lipomycetaceae</taxon>
        <taxon>Myxozyma</taxon>
    </lineage>
</organism>
<dbReference type="InterPro" id="IPR004331">
    <property type="entry name" value="SPX_dom"/>
</dbReference>
<dbReference type="Gene3D" id="3.20.100.30">
    <property type="entry name" value="VTC, catalytic tunnel domain"/>
    <property type="match status" value="1"/>
</dbReference>
<feature type="transmembrane region" description="Helical" evidence="7">
    <location>
        <begin position="733"/>
        <end position="756"/>
    </location>
</feature>
<protein>
    <recommendedName>
        <fullName evidence="8">SPX domain-containing protein</fullName>
    </recommendedName>
</protein>
<dbReference type="PROSITE" id="PS51382">
    <property type="entry name" value="SPX"/>
    <property type="match status" value="1"/>
</dbReference>
<dbReference type="PANTHER" id="PTHR46140:SF1">
    <property type="entry name" value="VACUOLAR TRANSPORTER CHAPERONE COMPLEX SUBUNIT 4-RELATED"/>
    <property type="match status" value="1"/>
</dbReference>
<feature type="compositionally biased region" description="Basic residues" evidence="6">
    <location>
        <begin position="587"/>
        <end position="596"/>
    </location>
</feature>
<evidence type="ECO:0000256" key="5">
    <source>
        <dbReference type="ARBA" id="ARBA00023136"/>
    </source>
</evidence>
<feature type="domain" description="SPX" evidence="8">
    <location>
        <begin position="1"/>
        <end position="168"/>
    </location>
</feature>
<keyword evidence="3 7" id="KW-0812">Transmembrane</keyword>
<dbReference type="RefSeq" id="XP_064766987.1">
    <property type="nucleotide sequence ID" value="XM_064911183.1"/>
</dbReference>
<dbReference type="PANTHER" id="PTHR46140">
    <property type="entry name" value="VACUOLAR TRANSPORTER CHAPERONE 1-RELATED"/>
    <property type="match status" value="1"/>
</dbReference>
<feature type="compositionally biased region" description="Pro residues" evidence="6">
    <location>
        <begin position="565"/>
        <end position="579"/>
    </location>
</feature>
<dbReference type="InterPro" id="IPR042267">
    <property type="entry name" value="VTC_sf"/>
</dbReference>
<evidence type="ECO:0000256" key="7">
    <source>
        <dbReference type="SAM" id="Phobius"/>
    </source>
</evidence>
<keyword evidence="5 7" id="KW-0472">Membrane</keyword>
<sequence>MRYGYVLAQYSVPEWKAFAVDYDEFKSLIKNTVVPGSGSSGEEVIFSALNEQIERVNIFVRSKAGELERRIRNCNKAIEDISKQDATRTYPVSNAQRQRPILKIEYEMDSIYRELQHLARFVSAHKIGISSSNHLIYIPPLTSPPAFRKLVKAFNKRSNTSSLSSRFTALIENPKSFAKRDFAPLIVELSFLYDSIRRYFQSSLRFFTQSHTAMADLDFETSSFSAPNSASFWVHEDNVVELEIYLLKYLSIMPNESIFRRNLLNSNEYGVQSDTRIVFLNSANALENINSPKKFHDELSKIVADVDADGNEAVLCTPGGATLTGKRKYIESIVNSSASPQEMQQLDSIGKSVVAWVKKNYAKPSVVVGANRIRYEQIGTNGTTVWASLDNDVKYRRVESATGWTDLGTSRDFSSFPYSVLELRWQGPEPKWIHDLKASHMVYEVPGFNYFSHATSALGLSDQQPSWLRLVYEDIHKVPKQKVVRPRLNGRNSSSKTATLTQASSSSSSSSGTTVEGNSSVETPLENMPVTVANAASAGFRRSSVSRASQRASSIISSIFSTRPSSPPPFPKRNGPPPDVAEIARLGRGRRGRRGGKATPNRPLQIVHPENDQNRYWNEFDHPEDDESTFFIDVDNSTSDSGTLNKLSDWSNSIWSRVSQKVHSISDMVDVSPSRRAAQDAEREGLLQNNDHDLDNAAALSLNRPGNDVESGNRPMSRLGFQDAESFDRALTMFYAVSFSISLVLVGILDGIIFGGQHSAAPVYVSLLASIGLVFAEMIALSGVTAFLWRRNVPGALHQILVFLAMLTIVCGGVGGVLVILF</sequence>
<comment type="caution">
    <text evidence="9">The sequence shown here is derived from an EMBL/GenBank/DDBJ whole genome shotgun (WGS) entry which is preliminary data.</text>
</comment>
<feature type="compositionally biased region" description="Low complexity" evidence="6">
    <location>
        <begin position="493"/>
        <end position="520"/>
    </location>
</feature>
<comment type="subcellular location">
    <subcellularLocation>
        <location evidence="1">Vacuole membrane</location>
        <topology evidence="1">Multi-pass membrane protein</topology>
    </subcellularLocation>
</comment>
<feature type="transmembrane region" description="Helical" evidence="7">
    <location>
        <begin position="763"/>
        <end position="788"/>
    </location>
</feature>
<evidence type="ECO:0000256" key="2">
    <source>
        <dbReference type="ARBA" id="ARBA00022554"/>
    </source>
</evidence>
<dbReference type="Pfam" id="PF09359">
    <property type="entry name" value="VTC"/>
    <property type="match status" value="1"/>
</dbReference>
<feature type="transmembrane region" description="Helical" evidence="7">
    <location>
        <begin position="800"/>
        <end position="821"/>
    </location>
</feature>
<dbReference type="InterPro" id="IPR051572">
    <property type="entry name" value="VTC_Complex_Subunit"/>
</dbReference>
<evidence type="ECO:0000256" key="6">
    <source>
        <dbReference type="SAM" id="MobiDB-lite"/>
    </source>
</evidence>